<feature type="transmembrane region" description="Helical" evidence="1">
    <location>
        <begin position="20"/>
        <end position="43"/>
    </location>
</feature>
<keyword evidence="1" id="KW-1133">Transmembrane helix</keyword>
<keyword evidence="3" id="KW-1185">Reference proteome</keyword>
<dbReference type="AlphaFoldDB" id="A0A427XD59"/>
<reference evidence="2 3" key="1">
    <citation type="submission" date="2018-11" db="EMBL/GenBank/DDBJ databases">
        <title>Genome sequence of Apiotrichum porosum DSM 27194.</title>
        <authorList>
            <person name="Aliyu H."/>
            <person name="Gorte O."/>
            <person name="Ochsenreither K."/>
        </authorList>
    </citation>
    <scope>NUCLEOTIDE SEQUENCE [LARGE SCALE GENOMIC DNA]</scope>
    <source>
        <strain evidence="2 3">DSM 27194</strain>
    </source>
</reference>
<dbReference type="GeneID" id="39589907"/>
<keyword evidence="1" id="KW-0472">Membrane</keyword>
<dbReference type="RefSeq" id="XP_028471933.1">
    <property type="nucleotide sequence ID" value="XM_028620891.1"/>
</dbReference>
<name>A0A427XD59_9TREE</name>
<comment type="caution">
    <text evidence="2">The sequence shown here is derived from an EMBL/GenBank/DDBJ whole genome shotgun (WGS) entry which is preliminary data.</text>
</comment>
<gene>
    <name evidence="2" type="ORF">EHS24_005364</name>
</gene>
<sequence>MYWSSSSDVSTALRTLSNAYAYVTVGLFLISAIVCAIAAAGAFSQHNVKYNIAQILAMSANSSVIGPASLRTAFAGHGHGRDPYRGHLYTTIDVQGNNHRAI</sequence>
<proteinExistence type="predicted"/>
<evidence type="ECO:0000313" key="2">
    <source>
        <dbReference type="EMBL" id="RSH76786.1"/>
    </source>
</evidence>
<dbReference type="Proteomes" id="UP000279236">
    <property type="component" value="Unassembled WGS sequence"/>
</dbReference>
<accession>A0A427XD59</accession>
<organism evidence="2 3">
    <name type="scientific">Apiotrichum porosum</name>
    <dbReference type="NCBI Taxonomy" id="105984"/>
    <lineage>
        <taxon>Eukaryota</taxon>
        <taxon>Fungi</taxon>
        <taxon>Dikarya</taxon>
        <taxon>Basidiomycota</taxon>
        <taxon>Agaricomycotina</taxon>
        <taxon>Tremellomycetes</taxon>
        <taxon>Trichosporonales</taxon>
        <taxon>Trichosporonaceae</taxon>
        <taxon>Apiotrichum</taxon>
    </lineage>
</organism>
<evidence type="ECO:0000313" key="3">
    <source>
        <dbReference type="Proteomes" id="UP000279236"/>
    </source>
</evidence>
<protein>
    <submittedName>
        <fullName evidence="2">Uncharacterized protein</fullName>
    </submittedName>
</protein>
<evidence type="ECO:0000256" key="1">
    <source>
        <dbReference type="SAM" id="Phobius"/>
    </source>
</evidence>
<dbReference type="EMBL" id="RSCE01000021">
    <property type="protein sequence ID" value="RSH76786.1"/>
    <property type="molecule type" value="Genomic_DNA"/>
</dbReference>
<keyword evidence="1" id="KW-0812">Transmembrane</keyword>